<comment type="caution">
    <text evidence="17">The sequence shown here is derived from an EMBL/GenBank/DDBJ whole genome shotgun (WGS) entry which is preliminary data.</text>
</comment>
<evidence type="ECO:0000256" key="9">
    <source>
        <dbReference type="ARBA" id="ARBA00022857"/>
    </source>
</evidence>
<comment type="catalytic activity">
    <reaction evidence="12 13">
        <text>2 reduced [adrenodoxin] + NADP(+) + H(+) = 2 oxidized [adrenodoxin] + NADPH</text>
        <dbReference type="Rhea" id="RHEA:42312"/>
        <dbReference type="Rhea" id="RHEA-COMP:9998"/>
        <dbReference type="Rhea" id="RHEA-COMP:9999"/>
        <dbReference type="ChEBI" id="CHEBI:15378"/>
        <dbReference type="ChEBI" id="CHEBI:33737"/>
        <dbReference type="ChEBI" id="CHEBI:33738"/>
        <dbReference type="ChEBI" id="CHEBI:57783"/>
        <dbReference type="ChEBI" id="CHEBI:58349"/>
        <dbReference type="EC" id="1.18.1.6"/>
    </reaction>
</comment>
<evidence type="ECO:0000256" key="7">
    <source>
        <dbReference type="ARBA" id="ARBA00022630"/>
    </source>
</evidence>
<evidence type="ECO:0000256" key="4">
    <source>
        <dbReference type="ARBA" id="ARBA00013219"/>
    </source>
</evidence>
<evidence type="ECO:0000259" key="16">
    <source>
        <dbReference type="Pfam" id="PF07992"/>
    </source>
</evidence>
<evidence type="ECO:0000256" key="5">
    <source>
        <dbReference type="ARBA" id="ARBA00016287"/>
    </source>
</evidence>
<evidence type="ECO:0000256" key="10">
    <source>
        <dbReference type="ARBA" id="ARBA00022982"/>
    </source>
</evidence>
<feature type="binding site" evidence="14">
    <location>
        <position position="29"/>
    </location>
    <ligand>
        <name>FAD</name>
        <dbReference type="ChEBI" id="CHEBI:57692"/>
    </ligand>
</feature>
<keyword evidence="13" id="KW-0496">Mitochondrion</keyword>
<keyword evidence="18" id="KW-1185">Reference proteome</keyword>
<dbReference type="PANTHER" id="PTHR48467:SF1">
    <property type="entry name" value="GLUTAMATE SYNTHASE 1 [NADH], CHLOROPLASTIC-LIKE"/>
    <property type="match status" value="1"/>
</dbReference>
<evidence type="ECO:0000256" key="2">
    <source>
        <dbReference type="ARBA" id="ARBA00004731"/>
    </source>
</evidence>
<proteinExistence type="inferred from homology"/>
<dbReference type="AlphaFoldDB" id="A0AAN7VWK7"/>
<dbReference type="FunFam" id="3.50.50.60:FF:000229">
    <property type="entry name" value="NADPH:adrenodoxin oxidoreductase, mitochondrial"/>
    <property type="match status" value="1"/>
</dbReference>
<evidence type="ECO:0000256" key="8">
    <source>
        <dbReference type="ARBA" id="ARBA00022827"/>
    </source>
</evidence>
<feature type="binding site" evidence="15">
    <location>
        <position position="221"/>
    </location>
    <ligand>
        <name>NADP(+)</name>
        <dbReference type="ChEBI" id="CHEBI:58349"/>
    </ligand>
</feature>
<dbReference type="Pfam" id="PF07992">
    <property type="entry name" value="Pyr_redox_2"/>
    <property type="match status" value="1"/>
</dbReference>
<feature type="binding site" evidence="14">
    <location>
        <position position="58"/>
    </location>
    <ligand>
        <name>FAD</name>
        <dbReference type="ChEBI" id="CHEBI:57692"/>
    </ligand>
</feature>
<evidence type="ECO:0000256" key="6">
    <source>
        <dbReference type="ARBA" id="ARBA00022448"/>
    </source>
</evidence>
<dbReference type="PIRSF" id="PIRSF000362">
    <property type="entry name" value="FNR"/>
    <property type="match status" value="1"/>
</dbReference>
<dbReference type="EMBL" id="JAVRBK010000001">
    <property type="protein sequence ID" value="KAK5650849.1"/>
    <property type="molecule type" value="Genomic_DNA"/>
</dbReference>
<keyword evidence="8 13" id="KW-0274">FAD</keyword>
<comment type="pathway">
    <text evidence="2">Steroid metabolism; cholesterol metabolism.</text>
</comment>
<dbReference type="InterPro" id="IPR021163">
    <property type="entry name" value="Ferredox_Rdtase_adrenod"/>
</dbReference>
<evidence type="ECO:0000256" key="3">
    <source>
        <dbReference type="ARBA" id="ARBA00008312"/>
    </source>
</evidence>
<keyword evidence="11 13" id="KW-0560">Oxidoreductase</keyword>
<feature type="binding site" evidence="14">
    <location>
        <position position="94"/>
    </location>
    <ligand>
        <name>FAD</name>
        <dbReference type="ChEBI" id="CHEBI:57692"/>
    </ligand>
</feature>
<keyword evidence="6" id="KW-0813">Transport</keyword>
<dbReference type="PANTHER" id="PTHR48467">
    <property type="entry name" value="GLUTAMATE SYNTHASE 1 [NADH], CHLOROPLASTIC-LIKE"/>
    <property type="match status" value="1"/>
</dbReference>
<evidence type="ECO:0000256" key="12">
    <source>
        <dbReference type="ARBA" id="ARBA00048933"/>
    </source>
</evidence>
<evidence type="ECO:0000256" key="1">
    <source>
        <dbReference type="ARBA" id="ARBA00001974"/>
    </source>
</evidence>
<feature type="binding site" evidence="15">
    <location>
        <position position="374"/>
    </location>
    <ligand>
        <name>NADP(+)</name>
        <dbReference type="ChEBI" id="CHEBI:58349"/>
    </ligand>
</feature>
<dbReference type="GO" id="GO:0016491">
    <property type="term" value="F:oxidoreductase activity"/>
    <property type="evidence" value="ECO:0007669"/>
    <property type="project" value="UniProtKB-KW"/>
</dbReference>
<dbReference type="Gene3D" id="3.40.50.720">
    <property type="entry name" value="NAD(P)-binding Rossmann-like Domain"/>
    <property type="match status" value="1"/>
</dbReference>
<feature type="binding site" evidence="14">
    <location>
        <position position="367"/>
    </location>
    <ligand>
        <name>FAD</name>
        <dbReference type="ChEBI" id="CHEBI:57692"/>
    </ligand>
</feature>
<dbReference type="InterPro" id="IPR036188">
    <property type="entry name" value="FAD/NAD-bd_sf"/>
</dbReference>
<organism evidence="17 18">
    <name type="scientific">Pyrocoelia pectoralis</name>
    <dbReference type="NCBI Taxonomy" id="417401"/>
    <lineage>
        <taxon>Eukaryota</taxon>
        <taxon>Metazoa</taxon>
        <taxon>Ecdysozoa</taxon>
        <taxon>Arthropoda</taxon>
        <taxon>Hexapoda</taxon>
        <taxon>Insecta</taxon>
        <taxon>Pterygota</taxon>
        <taxon>Neoptera</taxon>
        <taxon>Endopterygota</taxon>
        <taxon>Coleoptera</taxon>
        <taxon>Polyphaga</taxon>
        <taxon>Elateriformia</taxon>
        <taxon>Elateroidea</taxon>
        <taxon>Lampyridae</taxon>
        <taxon>Lampyrinae</taxon>
        <taxon>Pyrocoelia</taxon>
    </lineage>
</organism>
<keyword evidence="9 13" id="KW-0521">NADP</keyword>
<reference evidence="17 18" key="1">
    <citation type="journal article" date="2024" name="Insects">
        <title>An Improved Chromosome-Level Genome Assembly of the Firefly Pyrocoelia pectoralis.</title>
        <authorList>
            <person name="Fu X."/>
            <person name="Meyer-Rochow V.B."/>
            <person name="Ballantyne L."/>
            <person name="Zhu X."/>
        </authorList>
    </citation>
    <scope>NUCLEOTIDE SEQUENCE [LARGE SCALE GENOMIC DNA]</scope>
    <source>
        <strain evidence="17">XCY_ONT2</strain>
    </source>
</reference>
<gene>
    <name evidence="17" type="ORF">RI129_001878</name>
</gene>
<dbReference type="GO" id="GO:0005739">
    <property type="term" value="C:mitochondrion"/>
    <property type="evidence" value="ECO:0007669"/>
    <property type="project" value="UniProtKB-SubCell"/>
</dbReference>
<comment type="cofactor">
    <cofactor evidence="1 13 14">
        <name>FAD</name>
        <dbReference type="ChEBI" id="CHEBI:57692"/>
    </cofactor>
</comment>
<accession>A0AAN7VWK7</accession>
<name>A0AAN7VWK7_9COLE</name>
<evidence type="ECO:0000313" key="17">
    <source>
        <dbReference type="EMBL" id="KAK5650849.1"/>
    </source>
</evidence>
<comment type="subcellular location">
    <subcellularLocation>
        <location evidence="13">Mitochondrion</location>
    </subcellularLocation>
</comment>
<feature type="binding site" evidence="14">
    <location>
        <position position="50"/>
    </location>
    <ligand>
        <name>FAD</name>
        <dbReference type="ChEBI" id="CHEBI:57692"/>
    </ligand>
</feature>
<feature type="binding site" evidence="15">
    <location>
        <begin position="209"/>
        <end position="210"/>
    </location>
    <ligand>
        <name>NADP(+)</name>
        <dbReference type="ChEBI" id="CHEBI:58349"/>
    </ligand>
</feature>
<keyword evidence="7 13" id="KW-0285">Flavoprotein</keyword>
<dbReference type="EC" id="1.18.1.6" evidence="4 13"/>
<evidence type="ECO:0000256" key="14">
    <source>
        <dbReference type="PIRSR" id="PIRSR000362-1"/>
    </source>
</evidence>
<evidence type="ECO:0000256" key="11">
    <source>
        <dbReference type="ARBA" id="ARBA00023002"/>
    </source>
</evidence>
<comment type="similarity">
    <text evidence="3 13">Belongs to the ferredoxin--NADP reductase type 1 family.</text>
</comment>
<feature type="binding site" evidence="14">
    <location>
        <begin position="374"/>
        <end position="376"/>
    </location>
    <ligand>
        <name>FAD</name>
        <dbReference type="ChEBI" id="CHEBI:57692"/>
    </ligand>
</feature>
<feature type="domain" description="FAD/NAD(P)-binding" evidence="16">
    <location>
        <begin position="20"/>
        <end position="180"/>
    </location>
</feature>
<protein>
    <recommendedName>
        <fullName evidence="5 13">NADPH:adrenodoxin oxidoreductase, mitochondrial</fullName>
        <ecNumber evidence="4 13">1.18.1.6</ecNumber>
    </recommendedName>
</protein>
<feature type="binding site" evidence="15">
    <location>
        <begin position="165"/>
        <end position="168"/>
    </location>
    <ligand>
        <name>NADP(+)</name>
        <dbReference type="ChEBI" id="CHEBI:58349"/>
    </ligand>
</feature>
<evidence type="ECO:0000313" key="18">
    <source>
        <dbReference type="Proteomes" id="UP001329430"/>
    </source>
</evidence>
<dbReference type="Gene3D" id="3.50.50.60">
    <property type="entry name" value="FAD/NAD(P)-binding domain"/>
    <property type="match status" value="1"/>
</dbReference>
<dbReference type="InterPro" id="IPR055275">
    <property type="entry name" value="Ferredox_Rdtase"/>
</dbReference>
<dbReference type="Proteomes" id="UP001329430">
    <property type="component" value="Chromosome 1"/>
</dbReference>
<dbReference type="InterPro" id="IPR023753">
    <property type="entry name" value="FAD/NAD-binding_dom"/>
</dbReference>
<sequence>MTKFSSIIKRLFSTQPLKKKICIIGAGPAGFYAAQHLLKCSTPLEIDIYERLPVPFGLVRFGVAPDHPEVKNVINTFTKTAQNPNVRFIGNVSLGSDISLRQLEEAYNCILLTYGAEENRKLDIPGENLPNVIPARRIVGWYNGVFDDTALPIDLNCTSVAIIGQGNVAIDVARILLTPIDLLKTTDITQHSLEALSESKIKEVHLIGRRGPLQAACTIKELREMLKLPNCGTIWNHKDFRGISEIIPNLARPRKRITELMLKSLNDQLKSEGKVFKPAFFKSPIEVLGKSRVEKIVLGINELYGDNILDQSPRLTSINEHLNCDLVVTSIGYKSVQVDPGIPFDFKTGKVQNNGGKIKKGIYATGWLATGPTGVILTTMSNAFGTAEMICHDLEQEEFSSKEGFEAINKCLEKQNKRYVTWDGWKRIDVFEQEQGKKVGKPREKVLHLEKMLEIAL</sequence>
<dbReference type="SUPFAM" id="SSF51971">
    <property type="entry name" value="Nucleotide-binding domain"/>
    <property type="match status" value="1"/>
</dbReference>
<keyword evidence="10" id="KW-0249">Electron transport</keyword>
<evidence type="ECO:0000256" key="13">
    <source>
        <dbReference type="PIRNR" id="PIRNR000362"/>
    </source>
</evidence>
<dbReference type="PRINTS" id="PR00419">
    <property type="entry name" value="ADXRDTASE"/>
</dbReference>
<evidence type="ECO:0000256" key="15">
    <source>
        <dbReference type="PIRSR" id="PIRSR000362-2"/>
    </source>
</evidence>